<name>A0A9W8G9L9_9FUNG</name>
<dbReference type="SUPFAM" id="SSF52777">
    <property type="entry name" value="CoA-dependent acyltransferases"/>
    <property type="match status" value="1"/>
</dbReference>
<comment type="caution">
    <text evidence="2">The sequence shown here is derived from an EMBL/GenBank/DDBJ whole genome shotgun (WGS) entry which is preliminary data.</text>
</comment>
<dbReference type="Proteomes" id="UP001151518">
    <property type="component" value="Unassembled WGS sequence"/>
</dbReference>
<organism evidence="2 3">
    <name type="scientific">Coemansia spiralis</name>
    <dbReference type="NCBI Taxonomy" id="417178"/>
    <lineage>
        <taxon>Eukaryota</taxon>
        <taxon>Fungi</taxon>
        <taxon>Fungi incertae sedis</taxon>
        <taxon>Zoopagomycota</taxon>
        <taxon>Kickxellomycotina</taxon>
        <taxon>Kickxellomycetes</taxon>
        <taxon>Kickxellales</taxon>
        <taxon>Kickxellaceae</taxon>
        <taxon>Coemansia</taxon>
    </lineage>
</organism>
<dbReference type="EMBL" id="JANBTW010000028">
    <property type="protein sequence ID" value="KAJ2677772.1"/>
    <property type="molecule type" value="Genomic_DNA"/>
</dbReference>
<accession>A0A9W8G9L9</accession>
<dbReference type="PANTHER" id="PTHR31642">
    <property type="entry name" value="TRICHOTHECENE 3-O-ACETYLTRANSFERASE"/>
    <property type="match status" value="1"/>
</dbReference>
<evidence type="ECO:0000313" key="3">
    <source>
        <dbReference type="Proteomes" id="UP001151518"/>
    </source>
</evidence>
<keyword evidence="1" id="KW-0808">Transferase</keyword>
<gene>
    <name evidence="2" type="ORF">GGI25_002870</name>
</gene>
<dbReference type="GO" id="GO:0044550">
    <property type="term" value="P:secondary metabolite biosynthetic process"/>
    <property type="evidence" value="ECO:0007669"/>
    <property type="project" value="TreeGrafter"/>
</dbReference>
<dbReference type="GO" id="GO:0016747">
    <property type="term" value="F:acyltransferase activity, transferring groups other than amino-acyl groups"/>
    <property type="evidence" value="ECO:0007669"/>
    <property type="project" value="TreeGrafter"/>
</dbReference>
<dbReference type="OrthoDB" id="1862401at2759"/>
<evidence type="ECO:0000313" key="2">
    <source>
        <dbReference type="EMBL" id="KAJ2677772.1"/>
    </source>
</evidence>
<dbReference type="InterPro" id="IPR050317">
    <property type="entry name" value="Plant_Fungal_Acyltransferase"/>
</dbReference>
<dbReference type="AlphaFoldDB" id="A0A9W8G9L9"/>
<dbReference type="Gene3D" id="3.30.559.10">
    <property type="entry name" value="Chloramphenicol acetyltransferase-like domain"/>
    <property type="match status" value="2"/>
</dbReference>
<dbReference type="Pfam" id="PF02458">
    <property type="entry name" value="Transferase"/>
    <property type="match status" value="1"/>
</dbReference>
<sequence>MTINASIDDQQMLAPDINEPQVYKLTPLDGNPVSRANLQFVFFYALPHERHTEISRELRASFYQTMRHYPILYGRLDKNENGYFCLVNQEYAQTKGLPRYEEHQVGTTLEEIRKSNYNWAVWPQELFSVPVSRTEDVPLVQCVVTWHADGFGVLFSVDHTIADGIGIDILVNQWAGTVRGQPLKPADYNHESFYRGLETEMQNDWFIDYVQSLETAGPVEGFVEGKCDPSVIEPALMANVHSMRITVEALERLRQDNMEDTLEDRVSVIRLAYALMWQRYMAAKQQKSSSFLNVIHSGRHLVSRPNYIGNAVCPTYMSMPFEELMSSFADVGRVIGKHMHQVKAPQWLAFSHKMLDSEWFAKFITVFANPTASQLTVSNISRLNFYHADFGFGPPAYTTLYPVLIPGFSTWMPLGPDGGIHILWNIPTNIFNRLKADTLFCKYIDIIY</sequence>
<dbReference type="InterPro" id="IPR023213">
    <property type="entry name" value="CAT-like_dom_sf"/>
</dbReference>
<dbReference type="PANTHER" id="PTHR31642:SF310">
    <property type="entry name" value="FATTY ALCOHOL:CAFFEOYL-COA ACYLTRANSFERASE"/>
    <property type="match status" value="1"/>
</dbReference>
<proteinExistence type="predicted"/>
<protein>
    <submittedName>
        <fullName evidence="2">Uncharacterized protein</fullName>
    </submittedName>
</protein>
<evidence type="ECO:0000256" key="1">
    <source>
        <dbReference type="ARBA" id="ARBA00022679"/>
    </source>
</evidence>
<reference evidence="2" key="1">
    <citation type="submission" date="2022-07" db="EMBL/GenBank/DDBJ databases">
        <title>Phylogenomic reconstructions and comparative analyses of Kickxellomycotina fungi.</title>
        <authorList>
            <person name="Reynolds N.K."/>
            <person name="Stajich J.E."/>
            <person name="Barry K."/>
            <person name="Grigoriev I.V."/>
            <person name="Crous P."/>
            <person name="Smith M.E."/>
        </authorList>
    </citation>
    <scope>NUCLEOTIDE SEQUENCE</scope>
    <source>
        <strain evidence="2">NRRL 3115</strain>
    </source>
</reference>